<comment type="caution">
    <text evidence="2">The sequence shown here is derived from an EMBL/GenBank/DDBJ whole genome shotgun (WGS) entry which is preliminary data.</text>
</comment>
<keyword evidence="3" id="KW-1185">Reference proteome</keyword>
<accession>A0A814MJU5</accession>
<name>A0A814MJU5_9BILA</name>
<evidence type="ECO:0000313" key="2">
    <source>
        <dbReference type="EMBL" id="CAF1079333.1"/>
    </source>
</evidence>
<feature type="compositionally biased region" description="Polar residues" evidence="1">
    <location>
        <begin position="290"/>
        <end position="299"/>
    </location>
</feature>
<dbReference type="Proteomes" id="UP000663879">
    <property type="component" value="Unassembled WGS sequence"/>
</dbReference>
<protein>
    <submittedName>
        <fullName evidence="2">Uncharacterized protein</fullName>
    </submittedName>
</protein>
<evidence type="ECO:0000256" key="1">
    <source>
        <dbReference type="SAM" id="MobiDB-lite"/>
    </source>
</evidence>
<sequence length="299" mass="35244">MSHICRSSKCFYSVDEKVIEKEKKVPLDTSEIKCNLKNSDLSRKKFKNEVIDLTGVNNDGIKKEPIKQEIKSEKPNSEQIVPENNIEYIHKEWLIKQSDTESLENMLCRELQEIDSKNLIFSEYTFTCKIKYMQLGSYKFCENSTRNEFHFNNRDGIRLTLDENEYQVNIIIGSNDLNYCACIFYKPIYCLFIQIDKQVAEMYQKSFKVLPRLKNQNNIEDITRLVLILDMNNKDLKYLSNFLSNYIISIPPINHNRINFIKRSKAKRLMRSLFKSSKDKSEDATKSHRNSNQTIPESK</sequence>
<dbReference type="AlphaFoldDB" id="A0A814MJU5"/>
<feature type="compositionally biased region" description="Basic and acidic residues" evidence="1">
    <location>
        <begin position="276"/>
        <end position="286"/>
    </location>
</feature>
<reference evidence="2" key="1">
    <citation type="submission" date="2021-02" db="EMBL/GenBank/DDBJ databases">
        <authorList>
            <person name="Nowell W R."/>
        </authorList>
    </citation>
    <scope>NUCLEOTIDE SEQUENCE</scope>
    <source>
        <strain evidence="2">Ploen Becks lab</strain>
    </source>
</reference>
<dbReference type="EMBL" id="CAJNOC010006502">
    <property type="protein sequence ID" value="CAF1079333.1"/>
    <property type="molecule type" value="Genomic_DNA"/>
</dbReference>
<gene>
    <name evidence="2" type="ORF">OXX778_LOCUS20116</name>
</gene>
<organism evidence="2 3">
    <name type="scientific">Brachionus calyciflorus</name>
    <dbReference type="NCBI Taxonomy" id="104777"/>
    <lineage>
        <taxon>Eukaryota</taxon>
        <taxon>Metazoa</taxon>
        <taxon>Spiralia</taxon>
        <taxon>Gnathifera</taxon>
        <taxon>Rotifera</taxon>
        <taxon>Eurotatoria</taxon>
        <taxon>Monogononta</taxon>
        <taxon>Pseudotrocha</taxon>
        <taxon>Ploima</taxon>
        <taxon>Brachionidae</taxon>
        <taxon>Brachionus</taxon>
    </lineage>
</organism>
<proteinExistence type="predicted"/>
<evidence type="ECO:0000313" key="3">
    <source>
        <dbReference type="Proteomes" id="UP000663879"/>
    </source>
</evidence>
<feature type="region of interest" description="Disordered" evidence="1">
    <location>
        <begin position="275"/>
        <end position="299"/>
    </location>
</feature>